<evidence type="ECO:0000313" key="2">
    <source>
        <dbReference type="Proteomes" id="UP000518266"/>
    </source>
</evidence>
<evidence type="ECO:0000313" key="1">
    <source>
        <dbReference type="EMBL" id="KAF3850829.1"/>
    </source>
</evidence>
<protein>
    <submittedName>
        <fullName evidence="1">Uncharacterized protein</fullName>
    </submittedName>
</protein>
<keyword evidence="2" id="KW-1185">Reference proteome</keyword>
<dbReference type="OrthoDB" id="73997at2759"/>
<dbReference type="Proteomes" id="UP000518266">
    <property type="component" value="Unassembled WGS sequence"/>
</dbReference>
<reference evidence="1 2" key="1">
    <citation type="submission" date="2020-03" db="EMBL/GenBank/DDBJ databases">
        <title>Dissostichus mawsoni Genome sequencing and assembly.</title>
        <authorList>
            <person name="Park H."/>
        </authorList>
    </citation>
    <scope>NUCLEOTIDE SEQUENCE [LARGE SCALE GENOMIC DNA]</scope>
    <source>
        <strain evidence="1">DM0001</strain>
        <tissue evidence="1">Muscle</tissue>
    </source>
</reference>
<proteinExistence type="predicted"/>
<organism evidence="1 2">
    <name type="scientific">Dissostichus mawsoni</name>
    <name type="common">Antarctic cod</name>
    <dbReference type="NCBI Taxonomy" id="36200"/>
    <lineage>
        <taxon>Eukaryota</taxon>
        <taxon>Metazoa</taxon>
        <taxon>Chordata</taxon>
        <taxon>Craniata</taxon>
        <taxon>Vertebrata</taxon>
        <taxon>Euteleostomi</taxon>
        <taxon>Actinopterygii</taxon>
        <taxon>Neopterygii</taxon>
        <taxon>Teleostei</taxon>
        <taxon>Neoteleostei</taxon>
        <taxon>Acanthomorphata</taxon>
        <taxon>Eupercaria</taxon>
        <taxon>Perciformes</taxon>
        <taxon>Notothenioidei</taxon>
        <taxon>Nototheniidae</taxon>
        <taxon>Dissostichus</taxon>
    </lineage>
</organism>
<accession>A0A7J5YQ15</accession>
<comment type="caution">
    <text evidence="1">The sequence shown here is derived from an EMBL/GenBank/DDBJ whole genome shotgun (WGS) entry which is preliminary data.</text>
</comment>
<dbReference type="AlphaFoldDB" id="A0A7J5YQ15"/>
<name>A0A7J5YQ15_DISMA</name>
<gene>
    <name evidence="1" type="ORF">F7725_012601</name>
</gene>
<dbReference type="EMBL" id="JAAKFY010000010">
    <property type="protein sequence ID" value="KAF3850829.1"/>
    <property type="molecule type" value="Genomic_DNA"/>
</dbReference>
<sequence length="104" mass="12205">MTEWFCTNRSSVKRCKERCLEEALQLLRRISEDQLGVLEESHILLLVRLLISMQLKMVNISTACRKVDQVLSFEDLQKACMFLEDSTIGRDIWRESFLVLLNKV</sequence>